<protein>
    <submittedName>
        <fullName evidence="2">Uncharacterized protein</fullName>
    </submittedName>
</protein>
<feature type="region of interest" description="Disordered" evidence="1">
    <location>
        <begin position="1"/>
        <end position="22"/>
    </location>
</feature>
<feature type="compositionally biased region" description="Basic and acidic residues" evidence="1">
    <location>
        <begin position="1"/>
        <end position="18"/>
    </location>
</feature>
<gene>
    <name evidence="2" type="ORF">JYU34_018374</name>
</gene>
<dbReference type="EMBL" id="JAHIBW010000025">
    <property type="protein sequence ID" value="KAG7297659.1"/>
    <property type="molecule type" value="Genomic_DNA"/>
</dbReference>
<name>A0ABQ7PXE6_PLUXY</name>
<keyword evidence="3" id="KW-1185">Reference proteome</keyword>
<accession>A0ABQ7PXE6</accession>
<comment type="caution">
    <text evidence="2">The sequence shown here is derived from an EMBL/GenBank/DDBJ whole genome shotgun (WGS) entry which is preliminary data.</text>
</comment>
<proteinExistence type="predicted"/>
<dbReference type="Proteomes" id="UP000823941">
    <property type="component" value="Chromosome 25"/>
</dbReference>
<sequence>MHGDGVAEVGWHESEPSVRHRQQVVPDPAAALGGEGRAAAGVWQPLPHHTVRVA</sequence>
<organism evidence="2 3">
    <name type="scientific">Plutella xylostella</name>
    <name type="common">Diamondback moth</name>
    <name type="synonym">Plutella maculipennis</name>
    <dbReference type="NCBI Taxonomy" id="51655"/>
    <lineage>
        <taxon>Eukaryota</taxon>
        <taxon>Metazoa</taxon>
        <taxon>Ecdysozoa</taxon>
        <taxon>Arthropoda</taxon>
        <taxon>Hexapoda</taxon>
        <taxon>Insecta</taxon>
        <taxon>Pterygota</taxon>
        <taxon>Neoptera</taxon>
        <taxon>Endopterygota</taxon>
        <taxon>Lepidoptera</taxon>
        <taxon>Glossata</taxon>
        <taxon>Ditrysia</taxon>
        <taxon>Yponomeutoidea</taxon>
        <taxon>Plutellidae</taxon>
        <taxon>Plutella</taxon>
    </lineage>
</organism>
<evidence type="ECO:0000313" key="3">
    <source>
        <dbReference type="Proteomes" id="UP000823941"/>
    </source>
</evidence>
<evidence type="ECO:0000313" key="2">
    <source>
        <dbReference type="EMBL" id="KAG7297659.1"/>
    </source>
</evidence>
<evidence type="ECO:0000256" key="1">
    <source>
        <dbReference type="SAM" id="MobiDB-lite"/>
    </source>
</evidence>
<reference evidence="2 3" key="1">
    <citation type="submission" date="2021-06" db="EMBL/GenBank/DDBJ databases">
        <title>A haploid diamondback moth (Plutella xylostella L.) genome assembly resolves 31 chromosomes and identifies a diamide resistance mutation.</title>
        <authorList>
            <person name="Ward C.M."/>
            <person name="Perry K.D."/>
            <person name="Baker G."/>
            <person name="Powis K."/>
            <person name="Heckel D.G."/>
            <person name="Baxter S.W."/>
        </authorList>
    </citation>
    <scope>NUCLEOTIDE SEQUENCE [LARGE SCALE GENOMIC DNA]</scope>
    <source>
        <strain evidence="2 3">LV</strain>
        <tissue evidence="2">Single pupa</tissue>
    </source>
</reference>